<protein>
    <submittedName>
        <fullName evidence="1">Uncharacterized protein</fullName>
    </submittedName>
</protein>
<dbReference type="EMBL" id="AVOT02002011">
    <property type="protein sequence ID" value="MBW0468892.1"/>
    <property type="molecule type" value="Genomic_DNA"/>
</dbReference>
<evidence type="ECO:0000313" key="2">
    <source>
        <dbReference type="Proteomes" id="UP000765509"/>
    </source>
</evidence>
<dbReference type="Proteomes" id="UP000765509">
    <property type="component" value="Unassembled WGS sequence"/>
</dbReference>
<sequence>MSHTYAPAHAHDLRFLGISHTYAPAPATAHAYTNTTALAHAHEMHPCPRLVVSRVTHKWLMLLDIRPSHVLPLCACVTPMHPDPLNCAAGSNHVTCLC</sequence>
<organism evidence="1 2">
    <name type="scientific">Austropuccinia psidii MF-1</name>
    <dbReference type="NCBI Taxonomy" id="1389203"/>
    <lineage>
        <taxon>Eukaryota</taxon>
        <taxon>Fungi</taxon>
        <taxon>Dikarya</taxon>
        <taxon>Basidiomycota</taxon>
        <taxon>Pucciniomycotina</taxon>
        <taxon>Pucciniomycetes</taxon>
        <taxon>Pucciniales</taxon>
        <taxon>Sphaerophragmiaceae</taxon>
        <taxon>Austropuccinia</taxon>
    </lineage>
</organism>
<comment type="caution">
    <text evidence="1">The sequence shown here is derived from an EMBL/GenBank/DDBJ whole genome shotgun (WGS) entry which is preliminary data.</text>
</comment>
<gene>
    <name evidence="1" type="ORF">O181_008607</name>
</gene>
<dbReference type="AlphaFoldDB" id="A0A9Q3BP40"/>
<evidence type="ECO:0000313" key="1">
    <source>
        <dbReference type="EMBL" id="MBW0468892.1"/>
    </source>
</evidence>
<name>A0A9Q3BP40_9BASI</name>
<reference evidence="1" key="1">
    <citation type="submission" date="2021-03" db="EMBL/GenBank/DDBJ databases">
        <title>Draft genome sequence of rust myrtle Austropuccinia psidii MF-1, a brazilian biotype.</title>
        <authorList>
            <person name="Quecine M.C."/>
            <person name="Pachon D.M.R."/>
            <person name="Bonatelli M.L."/>
            <person name="Correr F.H."/>
            <person name="Franceschini L.M."/>
            <person name="Leite T.F."/>
            <person name="Margarido G.R.A."/>
            <person name="Almeida C.A."/>
            <person name="Ferrarezi J.A."/>
            <person name="Labate C.A."/>
        </authorList>
    </citation>
    <scope>NUCLEOTIDE SEQUENCE</scope>
    <source>
        <strain evidence="1">MF-1</strain>
    </source>
</reference>
<proteinExistence type="predicted"/>
<accession>A0A9Q3BP40</accession>
<keyword evidence="2" id="KW-1185">Reference proteome</keyword>